<name>A0ABS4AWJ6_9PROT</name>
<keyword evidence="2" id="KW-1185">Reference proteome</keyword>
<organism evidence="1 2">
    <name type="scientific">Roseomonas nitratireducens</name>
    <dbReference type="NCBI Taxonomy" id="2820810"/>
    <lineage>
        <taxon>Bacteria</taxon>
        <taxon>Pseudomonadati</taxon>
        <taxon>Pseudomonadota</taxon>
        <taxon>Alphaproteobacteria</taxon>
        <taxon>Acetobacterales</taxon>
        <taxon>Roseomonadaceae</taxon>
        <taxon>Roseomonas</taxon>
    </lineage>
</organism>
<dbReference type="Proteomes" id="UP000680815">
    <property type="component" value="Unassembled WGS sequence"/>
</dbReference>
<dbReference type="RefSeq" id="WP_209353137.1">
    <property type="nucleotide sequence ID" value="NZ_JAGIYZ010000018.1"/>
</dbReference>
<sequence length="265" mass="27494">MLIGAALLATPALAEDRAALIARSPALALDGPVAPLAAALQVGGTGWGPFRRLCVAKTMLRPDDGQEVATSPPSCFNVEEARDDGGTWRLALRTDPLPGGMRVAFTTTRDAAGMVGEADIAVPEGVAAPPPPVMARLRGIFRAAIEANGMPRATIAPGVDFVMPLPIGAVDPDLRVERDGLVCSADGEAMADGRRVLVATCGASGGGEISPGRAMRVLIAGRFAIDVATGMVLRHGYGSWLEMEADPRGSMGRMEMRGVSRQTLE</sequence>
<reference evidence="1 2" key="1">
    <citation type="submission" date="2021-03" db="EMBL/GenBank/DDBJ databases">
        <authorList>
            <person name="So Y."/>
        </authorList>
    </citation>
    <scope>NUCLEOTIDE SEQUENCE [LARGE SCALE GENOMIC DNA]</scope>
    <source>
        <strain evidence="1 2">PWR1</strain>
    </source>
</reference>
<evidence type="ECO:0000313" key="1">
    <source>
        <dbReference type="EMBL" id="MBP0465751.1"/>
    </source>
</evidence>
<evidence type="ECO:0000313" key="2">
    <source>
        <dbReference type="Proteomes" id="UP000680815"/>
    </source>
</evidence>
<proteinExistence type="predicted"/>
<accession>A0ABS4AWJ6</accession>
<protein>
    <recommendedName>
        <fullName evidence="3">Protease inhibitor Inh</fullName>
    </recommendedName>
</protein>
<gene>
    <name evidence="1" type="ORF">J5Y09_17620</name>
</gene>
<dbReference type="EMBL" id="JAGIYZ010000018">
    <property type="protein sequence ID" value="MBP0465751.1"/>
    <property type="molecule type" value="Genomic_DNA"/>
</dbReference>
<comment type="caution">
    <text evidence="1">The sequence shown here is derived from an EMBL/GenBank/DDBJ whole genome shotgun (WGS) entry which is preliminary data.</text>
</comment>
<evidence type="ECO:0008006" key="3">
    <source>
        <dbReference type="Google" id="ProtNLM"/>
    </source>
</evidence>